<keyword evidence="1" id="KW-0472">Membrane</keyword>
<gene>
    <name evidence="3" type="ORF">FRC96_09915</name>
</gene>
<dbReference type="Proteomes" id="UP000321046">
    <property type="component" value="Unassembled WGS sequence"/>
</dbReference>
<dbReference type="OrthoDB" id="5494226at2"/>
<evidence type="ECO:0000313" key="4">
    <source>
        <dbReference type="Proteomes" id="UP000321046"/>
    </source>
</evidence>
<keyword evidence="2" id="KW-0732">Signal</keyword>
<protein>
    <recommendedName>
        <fullName evidence="5">PEGA domain-containing protein</fullName>
    </recommendedName>
</protein>
<keyword evidence="1" id="KW-0812">Transmembrane</keyword>
<evidence type="ECO:0008006" key="5">
    <source>
        <dbReference type="Google" id="ProtNLM"/>
    </source>
</evidence>
<feature type="transmembrane region" description="Helical" evidence="1">
    <location>
        <begin position="309"/>
        <end position="327"/>
    </location>
</feature>
<reference evidence="3 4" key="1">
    <citation type="submission" date="2019-08" db="EMBL/GenBank/DDBJ databases">
        <title>Bradymonadales sp. TMQ2.</title>
        <authorList>
            <person name="Liang Q."/>
        </authorList>
    </citation>
    <scope>NUCLEOTIDE SEQUENCE [LARGE SCALE GENOMIC DNA]</scope>
    <source>
        <strain evidence="3 4">TMQ2</strain>
    </source>
</reference>
<keyword evidence="1" id="KW-1133">Transmembrane helix</keyword>
<organism evidence="3 4">
    <name type="scientific">Lujinxingia vulgaris</name>
    <dbReference type="NCBI Taxonomy" id="2600176"/>
    <lineage>
        <taxon>Bacteria</taxon>
        <taxon>Deltaproteobacteria</taxon>
        <taxon>Bradymonadales</taxon>
        <taxon>Lujinxingiaceae</taxon>
        <taxon>Lujinxingia</taxon>
    </lineage>
</organism>
<accession>A0A5C6XGR2</accession>
<evidence type="ECO:0000256" key="2">
    <source>
        <dbReference type="SAM" id="SignalP"/>
    </source>
</evidence>
<dbReference type="EMBL" id="VOSL01000044">
    <property type="protein sequence ID" value="TXD36386.1"/>
    <property type="molecule type" value="Genomic_DNA"/>
</dbReference>
<evidence type="ECO:0000313" key="3">
    <source>
        <dbReference type="EMBL" id="TXD36386.1"/>
    </source>
</evidence>
<evidence type="ECO:0000256" key="1">
    <source>
        <dbReference type="SAM" id="Phobius"/>
    </source>
</evidence>
<feature type="chain" id="PRO_5022815394" description="PEGA domain-containing protein" evidence="2">
    <location>
        <begin position="24"/>
        <end position="359"/>
    </location>
</feature>
<proteinExistence type="predicted"/>
<comment type="caution">
    <text evidence="3">The sequence shown here is derived from an EMBL/GenBank/DDBJ whole genome shotgun (WGS) entry which is preliminary data.</text>
</comment>
<dbReference type="AlphaFoldDB" id="A0A5C6XGR2"/>
<feature type="signal peptide" evidence="2">
    <location>
        <begin position="1"/>
        <end position="23"/>
    </location>
</feature>
<dbReference type="RefSeq" id="WP_146974337.1">
    <property type="nucleotide sequence ID" value="NZ_VOSL01000044.1"/>
</dbReference>
<name>A0A5C6XGR2_9DELT</name>
<sequence>MKRWFSGIFAMVMCTAALPSAYAQDAPAEPAEVVVLRFANSEVDQAVMDRFYTELHDALEATEAMTLAPGGEVTIDDLVMMGGCSTPDEACLAGLQDFVAGDRLVYGSIQRSDDVHMFSMYLFDFKTGAFLQRIEEKTLRGDDAWVSRGIPAVVEHFVWGESAEVEIRVSGGAEVDVSLDGEVVGQGSQSLDAVAPGEAVISAKTQDGEQRIERVILRRGENPAVFFTFESAIDEASAVASRGSLLPGVGLAALGVAGVVLGVVGQSQLSGLEADAEALVNGRRALAPGEVSRAEELQSQMDQAHTMRVIGFSAGGLALAAGGYLIVRALGAEESERDALSWDVGVGADHVGASVRLDF</sequence>